<gene>
    <name evidence="1" type="ORF">A3Q56_03789</name>
</gene>
<dbReference type="EMBL" id="LWCA01000442">
    <property type="protein sequence ID" value="OAF68463.1"/>
    <property type="molecule type" value="Genomic_DNA"/>
</dbReference>
<proteinExistence type="predicted"/>
<evidence type="ECO:0000313" key="2">
    <source>
        <dbReference type="Proteomes" id="UP000078046"/>
    </source>
</evidence>
<dbReference type="AlphaFoldDB" id="A0A177B4B8"/>
<name>A0A177B4B8_9BILA</name>
<accession>A0A177B4B8</accession>
<comment type="caution">
    <text evidence="1">The sequence shown here is derived from an EMBL/GenBank/DDBJ whole genome shotgun (WGS) entry which is preliminary data.</text>
</comment>
<dbReference type="Proteomes" id="UP000078046">
    <property type="component" value="Unassembled WGS sequence"/>
</dbReference>
<evidence type="ECO:0000313" key="1">
    <source>
        <dbReference type="EMBL" id="OAF68463.1"/>
    </source>
</evidence>
<organism evidence="1 2">
    <name type="scientific">Intoshia linei</name>
    <dbReference type="NCBI Taxonomy" id="1819745"/>
    <lineage>
        <taxon>Eukaryota</taxon>
        <taxon>Metazoa</taxon>
        <taxon>Spiralia</taxon>
        <taxon>Lophotrochozoa</taxon>
        <taxon>Mesozoa</taxon>
        <taxon>Orthonectida</taxon>
        <taxon>Rhopaluridae</taxon>
        <taxon>Intoshia</taxon>
    </lineage>
</organism>
<protein>
    <submittedName>
        <fullName evidence="1">Uncharacterized protein</fullName>
    </submittedName>
</protein>
<sequence length="110" mass="12945">MNAQRVDSSKINRVKNVIICQKCKLPLDVSETNEFDDSTQIYKKLGFKDTQQNEEILQSFFVIKHNAKHFCLICEKHFSLNKYNAERHFLTKHKHVVSKNQISQKNAYAM</sequence>
<keyword evidence="2" id="KW-1185">Reference proteome</keyword>
<reference evidence="1 2" key="1">
    <citation type="submission" date="2016-04" db="EMBL/GenBank/DDBJ databases">
        <title>The genome of Intoshia linei affirms orthonectids as highly simplified spiralians.</title>
        <authorList>
            <person name="Mikhailov K.V."/>
            <person name="Slusarev G.S."/>
            <person name="Nikitin M.A."/>
            <person name="Logacheva M.D."/>
            <person name="Penin A."/>
            <person name="Aleoshin V."/>
            <person name="Panchin Y.V."/>
        </authorList>
    </citation>
    <scope>NUCLEOTIDE SEQUENCE [LARGE SCALE GENOMIC DNA]</scope>
    <source>
        <strain evidence="1">Intl2013</strain>
        <tissue evidence="1">Whole animal</tissue>
    </source>
</reference>